<dbReference type="InterPro" id="IPR015915">
    <property type="entry name" value="Kelch-typ_b-propeller"/>
</dbReference>
<evidence type="ECO:0000313" key="2">
    <source>
        <dbReference type="EMBL" id="KAK1793333.1"/>
    </source>
</evidence>
<accession>A0AAD8Z560</accession>
<gene>
    <name evidence="2" type="ORF">P4O66_011718</name>
</gene>
<reference evidence="2" key="1">
    <citation type="submission" date="2023-03" db="EMBL/GenBank/DDBJ databases">
        <title>Electrophorus voltai genome.</title>
        <authorList>
            <person name="Bian C."/>
        </authorList>
    </citation>
    <scope>NUCLEOTIDE SEQUENCE</scope>
    <source>
        <strain evidence="2">CB-2022</strain>
        <tissue evidence="2">Muscle</tissue>
    </source>
</reference>
<keyword evidence="3" id="KW-1185">Reference proteome</keyword>
<protein>
    <submittedName>
        <fullName evidence="2">Uncharacterized protein</fullName>
    </submittedName>
</protein>
<dbReference type="InterPro" id="IPR006652">
    <property type="entry name" value="Kelch_1"/>
</dbReference>
<dbReference type="Proteomes" id="UP001239994">
    <property type="component" value="Unassembled WGS sequence"/>
</dbReference>
<sequence length="116" mass="12786">MHEQSWDASAKTMHGKVVDNLMFVVGGLNGFTTTYNMECYDKTTEAWYDAHDKGIFWCALSRCLLPGVPNVVQDAPQSPKTNQSHPPPTASCRCDATALQDLVNNPLINTDLADSR</sequence>
<dbReference type="Pfam" id="PF01344">
    <property type="entry name" value="Kelch_1"/>
    <property type="match status" value="1"/>
</dbReference>
<proteinExistence type="predicted"/>
<dbReference type="SUPFAM" id="SSF117281">
    <property type="entry name" value="Kelch motif"/>
    <property type="match status" value="1"/>
</dbReference>
<name>A0AAD8Z560_9TELE</name>
<dbReference type="AlphaFoldDB" id="A0AAD8Z560"/>
<keyword evidence="1" id="KW-0880">Kelch repeat</keyword>
<evidence type="ECO:0000313" key="3">
    <source>
        <dbReference type="Proteomes" id="UP001239994"/>
    </source>
</evidence>
<dbReference type="EMBL" id="JAROKS010000018">
    <property type="protein sequence ID" value="KAK1793333.1"/>
    <property type="molecule type" value="Genomic_DNA"/>
</dbReference>
<organism evidence="2 3">
    <name type="scientific">Electrophorus voltai</name>
    <dbReference type="NCBI Taxonomy" id="2609070"/>
    <lineage>
        <taxon>Eukaryota</taxon>
        <taxon>Metazoa</taxon>
        <taxon>Chordata</taxon>
        <taxon>Craniata</taxon>
        <taxon>Vertebrata</taxon>
        <taxon>Euteleostomi</taxon>
        <taxon>Actinopterygii</taxon>
        <taxon>Neopterygii</taxon>
        <taxon>Teleostei</taxon>
        <taxon>Ostariophysi</taxon>
        <taxon>Gymnotiformes</taxon>
        <taxon>Gymnotoidei</taxon>
        <taxon>Gymnotidae</taxon>
        <taxon>Electrophorus</taxon>
    </lineage>
</organism>
<comment type="caution">
    <text evidence="2">The sequence shown here is derived from an EMBL/GenBank/DDBJ whole genome shotgun (WGS) entry which is preliminary data.</text>
</comment>
<evidence type="ECO:0000256" key="1">
    <source>
        <dbReference type="ARBA" id="ARBA00022441"/>
    </source>
</evidence>